<protein>
    <submittedName>
        <fullName evidence="1">Uncharacterized protein</fullName>
    </submittedName>
</protein>
<evidence type="ECO:0000313" key="2">
    <source>
        <dbReference type="Proteomes" id="UP000620124"/>
    </source>
</evidence>
<comment type="caution">
    <text evidence="1">The sequence shown here is derived from an EMBL/GenBank/DDBJ whole genome shotgun (WGS) entry which is preliminary data.</text>
</comment>
<proteinExistence type="predicted"/>
<dbReference type="InterPro" id="IPR032675">
    <property type="entry name" value="LRR_dom_sf"/>
</dbReference>
<keyword evidence="2" id="KW-1185">Reference proteome</keyword>
<dbReference type="AlphaFoldDB" id="A0A8H6Y5C4"/>
<organism evidence="1 2">
    <name type="scientific">Mycena venus</name>
    <dbReference type="NCBI Taxonomy" id="2733690"/>
    <lineage>
        <taxon>Eukaryota</taxon>
        <taxon>Fungi</taxon>
        <taxon>Dikarya</taxon>
        <taxon>Basidiomycota</taxon>
        <taxon>Agaricomycotina</taxon>
        <taxon>Agaricomycetes</taxon>
        <taxon>Agaricomycetidae</taxon>
        <taxon>Agaricales</taxon>
        <taxon>Marasmiineae</taxon>
        <taxon>Mycenaceae</taxon>
        <taxon>Mycena</taxon>
    </lineage>
</organism>
<dbReference type="EMBL" id="JACAZI010000009">
    <property type="protein sequence ID" value="KAF7351965.1"/>
    <property type="molecule type" value="Genomic_DNA"/>
</dbReference>
<gene>
    <name evidence="1" type="ORF">MVEN_01158600</name>
</gene>
<dbReference type="Proteomes" id="UP000620124">
    <property type="component" value="Unassembled WGS sequence"/>
</dbReference>
<reference evidence="1" key="1">
    <citation type="submission" date="2020-05" db="EMBL/GenBank/DDBJ databases">
        <title>Mycena genomes resolve the evolution of fungal bioluminescence.</title>
        <authorList>
            <person name="Tsai I.J."/>
        </authorList>
    </citation>
    <scope>NUCLEOTIDE SEQUENCE</scope>
    <source>
        <strain evidence="1">CCC161011</strain>
    </source>
</reference>
<evidence type="ECO:0000313" key="1">
    <source>
        <dbReference type="EMBL" id="KAF7351965.1"/>
    </source>
</evidence>
<accession>A0A8H6Y5C4</accession>
<name>A0A8H6Y5C4_9AGAR</name>
<dbReference type="OrthoDB" id="2980954at2759"/>
<sequence length="388" mass="42978">MAAHSVLQVQELCDYIVDFLHDHPETLKPCALVSPRLASSAQYHLFQEIRFGDGVKWNDAGACRRFCAVLNSSPHLAPLVQRIRACFTPDVLSQLCEVKLPNLSDLVLFRPLKDKLTPNDVPKAARLIGFPSIRHLKLQDLVFIDIDVLSRLFQQCTHPLDSLALSHITIHKHLYFGPSVVFRGPANAKVKIKTLSFDSISNSHWWLLDPQLPFDLSGLEDVDLGGTLSVSWLSLLESNRLSIRKLRIYAQDAINPKFTKSPIPPTVLASLPVLTYLTIGSLGEELQDVETLLEGLPPTNRLALLRIDIMTRPREDGLRQLGAACASIGTGCTVEVNLWQRYMSSGLGASDMAGLVRAAFGEPDGKGRGRLVMRVDGAVIENKRRIVE</sequence>
<dbReference type="Gene3D" id="3.80.10.10">
    <property type="entry name" value="Ribonuclease Inhibitor"/>
    <property type="match status" value="1"/>
</dbReference>